<evidence type="ECO:0000313" key="5">
    <source>
        <dbReference type="Proteomes" id="UP001279642"/>
    </source>
</evidence>
<dbReference type="InterPro" id="IPR003658">
    <property type="entry name" value="Anti-sigma_ant"/>
</dbReference>
<comment type="similarity">
    <text evidence="1 2">Belongs to the anti-sigma-factor antagonist family.</text>
</comment>
<dbReference type="RefSeq" id="WP_320509055.1">
    <property type="nucleotide sequence ID" value="NZ_JAXCLW010000003.1"/>
</dbReference>
<sequence length="116" mass="12408">MPVDQISEANSRIVIALRGEIDLETAPAVRKALLDNLKGGKDLLIDLAQVSYIDSSGIASLVESLQLARKQGHDVALVAVSPRALRVLELARLDKVFTIHADLASALAVNDKTAQQ</sequence>
<dbReference type="EMBL" id="JAXCLW010000003">
    <property type="protein sequence ID" value="MDY0883994.1"/>
    <property type="molecule type" value="Genomic_DNA"/>
</dbReference>
<dbReference type="NCBIfam" id="TIGR00377">
    <property type="entry name" value="ant_ant_sig"/>
    <property type="match status" value="1"/>
</dbReference>
<dbReference type="PANTHER" id="PTHR33495">
    <property type="entry name" value="ANTI-SIGMA FACTOR ANTAGONIST TM_1081-RELATED-RELATED"/>
    <property type="match status" value="1"/>
</dbReference>
<dbReference type="CDD" id="cd07043">
    <property type="entry name" value="STAS_anti-anti-sigma_factors"/>
    <property type="match status" value="1"/>
</dbReference>
<organism evidence="4 5">
    <name type="scientific">Dongia soli</name>
    <dbReference type="NCBI Taxonomy" id="600628"/>
    <lineage>
        <taxon>Bacteria</taxon>
        <taxon>Pseudomonadati</taxon>
        <taxon>Pseudomonadota</taxon>
        <taxon>Alphaproteobacteria</taxon>
        <taxon>Rhodospirillales</taxon>
        <taxon>Dongiaceae</taxon>
        <taxon>Dongia</taxon>
    </lineage>
</organism>
<comment type="caution">
    <text evidence="4">The sequence shown here is derived from an EMBL/GenBank/DDBJ whole genome shotgun (WGS) entry which is preliminary data.</text>
</comment>
<dbReference type="Gene3D" id="3.30.750.24">
    <property type="entry name" value="STAS domain"/>
    <property type="match status" value="1"/>
</dbReference>
<evidence type="ECO:0000256" key="2">
    <source>
        <dbReference type="RuleBase" id="RU003749"/>
    </source>
</evidence>
<name>A0ABU5ECF8_9PROT</name>
<dbReference type="Pfam" id="PF01740">
    <property type="entry name" value="STAS"/>
    <property type="match status" value="1"/>
</dbReference>
<keyword evidence="5" id="KW-1185">Reference proteome</keyword>
<dbReference type="InterPro" id="IPR002645">
    <property type="entry name" value="STAS_dom"/>
</dbReference>
<dbReference type="PANTHER" id="PTHR33495:SF2">
    <property type="entry name" value="ANTI-SIGMA FACTOR ANTAGONIST TM_1081-RELATED"/>
    <property type="match status" value="1"/>
</dbReference>
<reference evidence="4 5" key="1">
    <citation type="journal article" date="2016" name="Antonie Van Leeuwenhoek">
        <title>Dongia soli sp. nov., isolated from soil from Dokdo, Korea.</title>
        <authorList>
            <person name="Kim D.U."/>
            <person name="Lee H."/>
            <person name="Kim H."/>
            <person name="Kim S.G."/>
            <person name="Ka J.O."/>
        </authorList>
    </citation>
    <scope>NUCLEOTIDE SEQUENCE [LARGE SCALE GENOMIC DNA]</scope>
    <source>
        <strain evidence="4 5">D78</strain>
    </source>
</reference>
<dbReference type="SUPFAM" id="SSF52091">
    <property type="entry name" value="SpoIIaa-like"/>
    <property type="match status" value="1"/>
</dbReference>
<accession>A0ABU5ECF8</accession>
<gene>
    <name evidence="4" type="ORF">SMD27_14170</name>
</gene>
<proteinExistence type="inferred from homology"/>
<evidence type="ECO:0000313" key="4">
    <source>
        <dbReference type="EMBL" id="MDY0883994.1"/>
    </source>
</evidence>
<dbReference type="InterPro" id="IPR036513">
    <property type="entry name" value="STAS_dom_sf"/>
</dbReference>
<feature type="domain" description="STAS" evidence="3">
    <location>
        <begin position="2"/>
        <end position="110"/>
    </location>
</feature>
<evidence type="ECO:0000259" key="3">
    <source>
        <dbReference type="PROSITE" id="PS50801"/>
    </source>
</evidence>
<dbReference type="Proteomes" id="UP001279642">
    <property type="component" value="Unassembled WGS sequence"/>
</dbReference>
<evidence type="ECO:0000256" key="1">
    <source>
        <dbReference type="ARBA" id="ARBA00009013"/>
    </source>
</evidence>
<dbReference type="PROSITE" id="PS50801">
    <property type="entry name" value="STAS"/>
    <property type="match status" value="1"/>
</dbReference>
<protein>
    <recommendedName>
        <fullName evidence="2">Anti-sigma factor antagonist</fullName>
    </recommendedName>
</protein>